<dbReference type="Proteomes" id="UP000324222">
    <property type="component" value="Unassembled WGS sequence"/>
</dbReference>
<protein>
    <submittedName>
        <fullName evidence="2">Uncharacterized protein</fullName>
    </submittedName>
</protein>
<feature type="region of interest" description="Disordered" evidence="1">
    <location>
        <begin position="1"/>
        <end position="23"/>
    </location>
</feature>
<comment type="caution">
    <text evidence="2">The sequence shown here is derived from an EMBL/GenBank/DDBJ whole genome shotgun (WGS) entry which is preliminary data.</text>
</comment>
<gene>
    <name evidence="2" type="ORF">E2C01_093216</name>
</gene>
<dbReference type="AlphaFoldDB" id="A0A5B7JY07"/>
<evidence type="ECO:0000313" key="3">
    <source>
        <dbReference type="Proteomes" id="UP000324222"/>
    </source>
</evidence>
<evidence type="ECO:0000256" key="1">
    <source>
        <dbReference type="SAM" id="MobiDB-lite"/>
    </source>
</evidence>
<name>A0A5B7JY07_PORTR</name>
<sequence length="97" mass="10372">MTSKFSAPSSWNPITDHCGQGTKQPRRAGLVQMAVLILEGSEAVDTCKIHLSSTPTPSCKVKAARQVMSPGFCSYIVTTGSVRRLDSQPSQTGCDGW</sequence>
<proteinExistence type="predicted"/>
<keyword evidence="3" id="KW-1185">Reference proteome</keyword>
<feature type="compositionally biased region" description="Polar residues" evidence="1">
    <location>
        <begin position="1"/>
        <end position="13"/>
    </location>
</feature>
<reference evidence="2 3" key="1">
    <citation type="submission" date="2019-05" db="EMBL/GenBank/DDBJ databases">
        <title>Another draft genome of Portunus trituberculatus and its Hox gene families provides insights of decapod evolution.</title>
        <authorList>
            <person name="Jeong J.-H."/>
            <person name="Song I."/>
            <person name="Kim S."/>
            <person name="Choi T."/>
            <person name="Kim D."/>
            <person name="Ryu S."/>
            <person name="Kim W."/>
        </authorList>
    </citation>
    <scope>NUCLEOTIDE SEQUENCE [LARGE SCALE GENOMIC DNA]</scope>
    <source>
        <tissue evidence="2">Muscle</tissue>
    </source>
</reference>
<accession>A0A5B7JY07</accession>
<organism evidence="2 3">
    <name type="scientific">Portunus trituberculatus</name>
    <name type="common">Swimming crab</name>
    <name type="synonym">Neptunus trituberculatus</name>
    <dbReference type="NCBI Taxonomy" id="210409"/>
    <lineage>
        <taxon>Eukaryota</taxon>
        <taxon>Metazoa</taxon>
        <taxon>Ecdysozoa</taxon>
        <taxon>Arthropoda</taxon>
        <taxon>Crustacea</taxon>
        <taxon>Multicrustacea</taxon>
        <taxon>Malacostraca</taxon>
        <taxon>Eumalacostraca</taxon>
        <taxon>Eucarida</taxon>
        <taxon>Decapoda</taxon>
        <taxon>Pleocyemata</taxon>
        <taxon>Brachyura</taxon>
        <taxon>Eubrachyura</taxon>
        <taxon>Portunoidea</taxon>
        <taxon>Portunidae</taxon>
        <taxon>Portuninae</taxon>
        <taxon>Portunus</taxon>
    </lineage>
</organism>
<dbReference type="EMBL" id="VSRR010111841">
    <property type="protein sequence ID" value="MPC97878.1"/>
    <property type="molecule type" value="Genomic_DNA"/>
</dbReference>
<evidence type="ECO:0000313" key="2">
    <source>
        <dbReference type="EMBL" id="MPC97878.1"/>
    </source>
</evidence>